<organism evidence="2 3">
    <name type="scientific">Cristinia sonorae</name>
    <dbReference type="NCBI Taxonomy" id="1940300"/>
    <lineage>
        <taxon>Eukaryota</taxon>
        <taxon>Fungi</taxon>
        <taxon>Dikarya</taxon>
        <taxon>Basidiomycota</taxon>
        <taxon>Agaricomycotina</taxon>
        <taxon>Agaricomycetes</taxon>
        <taxon>Agaricomycetidae</taxon>
        <taxon>Agaricales</taxon>
        <taxon>Pleurotineae</taxon>
        <taxon>Stephanosporaceae</taxon>
        <taxon>Cristinia</taxon>
    </lineage>
</organism>
<name>A0A8K0XNG5_9AGAR</name>
<dbReference type="EMBL" id="JAEVFJ010000022">
    <property type="protein sequence ID" value="KAH8096885.1"/>
    <property type="molecule type" value="Genomic_DNA"/>
</dbReference>
<evidence type="ECO:0000256" key="1">
    <source>
        <dbReference type="SAM" id="Phobius"/>
    </source>
</evidence>
<accession>A0A8K0XNG5</accession>
<keyword evidence="3" id="KW-1185">Reference proteome</keyword>
<reference evidence="2" key="1">
    <citation type="journal article" date="2021" name="New Phytol.">
        <title>Evolutionary innovations through gain and loss of genes in the ectomycorrhizal Boletales.</title>
        <authorList>
            <person name="Wu G."/>
            <person name="Miyauchi S."/>
            <person name="Morin E."/>
            <person name="Kuo A."/>
            <person name="Drula E."/>
            <person name="Varga T."/>
            <person name="Kohler A."/>
            <person name="Feng B."/>
            <person name="Cao Y."/>
            <person name="Lipzen A."/>
            <person name="Daum C."/>
            <person name="Hundley H."/>
            <person name="Pangilinan J."/>
            <person name="Johnson J."/>
            <person name="Barry K."/>
            <person name="LaButti K."/>
            <person name="Ng V."/>
            <person name="Ahrendt S."/>
            <person name="Min B."/>
            <person name="Choi I.G."/>
            <person name="Park H."/>
            <person name="Plett J.M."/>
            <person name="Magnuson J."/>
            <person name="Spatafora J.W."/>
            <person name="Nagy L.G."/>
            <person name="Henrissat B."/>
            <person name="Grigoriev I.V."/>
            <person name="Yang Z.L."/>
            <person name="Xu J."/>
            <person name="Martin F.M."/>
        </authorList>
    </citation>
    <scope>NUCLEOTIDE SEQUENCE</scope>
    <source>
        <strain evidence="2">KKN 215</strain>
    </source>
</reference>
<evidence type="ECO:0000313" key="2">
    <source>
        <dbReference type="EMBL" id="KAH8096885.1"/>
    </source>
</evidence>
<feature type="transmembrane region" description="Helical" evidence="1">
    <location>
        <begin position="28"/>
        <end position="45"/>
    </location>
</feature>
<keyword evidence="1" id="KW-0812">Transmembrane</keyword>
<sequence length="76" mass="8463">MASHYFISSLRLFSLVLSASRTCLISRLLSFSALLFSFVVFSLGARSSPSLLWPIHTWVSGGHNITWDSVHIPRAL</sequence>
<keyword evidence="1" id="KW-0472">Membrane</keyword>
<gene>
    <name evidence="2" type="ORF">BXZ70DRAFT_944972</name>
</gene>
<proteinExistence type="predicted"/>
<dbReference type="Proteomes" id="UP000813824">
    <property type="component" value="Unassembled WGS sequence"/>
</dbReference>
<dbReference type="AlphaFoldDB" id="A0A8K0XNG5"/>
<protein>
    <submittedName>
        <fullName evidence="2">Uncharacterized protein</fullName>
    </submittedName>
</protein>
<keyword evidence="1" id="KW-1133">Transmembrane helix</keyword>
<evidence type="ECO:0000313" key="3">
    <source>
        <dbReference type="Proteomes" id="UP000813824"/>
    </source>
</evidence>
<comment type="caution">
    <text evidence="2">The sequence shown here is derived from an EMBL/GenBank/DDBJ whole genome shotgun (WGS) entry which is preliminary data.</text>
</comment>